<reference evidence="1 2" key="1">
    <citation type="submission" date="2020-10" db="EMBL/GenBank/DDBJ databases">
        <title>Investigation of anaerobic biodegradation of phenanthrene by a sulfate-dependent Geobacter anodireducens strain PheS2.</title>
        <authorList>
            <person name="Zhang Z."/>
        </authorList>
    </citation>
    <scope>NUCLEOTIDE SEQUENCE [LARGE SCALE GENOMIC DNA]</scope>
    <source>
        <strain evidence="1 2">PheS2</strain>
    </source>
</reference>
<comment type="caution">
    <text evidence="1">The sequence shown here is derived from an EMBL/GenBank/DDBJ whole genome shotgun (WGS) entry which is preliminary data.</text>
</comment>
<proteinExistence type="predicted"/>
<protein>
    <submittedName>
        <fullName evidence="1">Uncharacterized protein</fullName>
    </submittedName>
</protein>
<accession>A0ABR9NXF9</accession>
<evidence type="ECO:0000313" key="1">
    <source>
        <dbReference type="EMBL" id="MBE2888953.1"/>
    </source>
</evidence>
<organism evidence="1 2">
    <name type="scientific">Geobacter anodireducens</name>
    <dbReference type="NCBI Taxonomy" id="1340425"/>
    <lineage>
        <taxon>Bacteria</taxon>
        <taxon>Pseudomonadati</taxon>
        <taxon>Thermodesulfobacteriota</taxon>
        <taxon>Desulfuromonadia</taxon>
        <taxon>Geobacterales</taxon>
        <taxon>Geobacteraceae</taxon>
        <taxon>Geobacter</taxon>
    </lineage>
</organism>
<gene>
    <name evidence="1" type="ORF">IIE05_13365</name>
</gene>
<keyword evidence="2" id="KW-1185">Reference proteome</keyword>
<evidence type="ECO:0000313" key="2">
    <source>
        <dbReference type="Proteomes" id="UP000618926"/>
    </source>
</evidence>
<name>A0ABR9NXF9_9BACT</name>
<sequence length="132" mass="13630">MLAADRNTPMKDGEVVAVAMAANAKIFAGALTVANATGYAAPGSTATTLTYLGRAEEYKDNAGGADGAMTILVRRKKAFKWKNAAADLVTQAELGKTCYIVDDETVAKTNGGNTRSAAGKVIGVESDGVWVE</sequence>
<dbReference type="RefSeq" id="WP_192905772.1">
    <property type="nucleotide sequence ID" value="NZ_JADBFD010000019.1"/>
</dbReference>
<dbReference type="EMBL" id="JADBFD010000019">
    <property type="protein sequence ID" value="MBE2888953.1"/>
    <property type="molecule type" value="Genomic_DNA"/>
</dbReference>
<dbReference type="Proteomes" id="UP000618926">
    <property type="component" value="Unassembled WGS sequence"/>
</dbReference>